<protein>
    <submittedName>
        <fullName evidence="2">Uncharacterized protein</fullName>
    </submittedName>
</protein>
<dbReference type="AlphaFoldDB" id="A0A165BYL0"/>
<evidence type="ECO:0000256" key="1">
    <source>
        <dbReference type="SAM" id="MobiDB-lite"/>
    </source>
</evidence>
<name>A0A165BYL0_9APHY</name>
<gene>
    <name evidence="2" type="ORF">LAESUDRAFT_730782</name>
</gene>
<feature type="compositionally biased region" description="Polar residues" evidence="1">
    <location>
        <begin position="13"/>
        <end position="24"/>
    </location>
</feature>
<dbReference type="Proteomes" id="UP000076871">
    <property type="component" value="Unassembled WGS sequence"/>
</dbReference>
<feature type="compositionally biased region" description="Basic and acidic residues" evidence="1">
    <location>
        <begin position="80"/>
        <end position="101"/>
    </location>
</feature>
<reference evidence="2 3" key="1">
    <citation type="journal article" date="2016" name="Mol. Biol. Evol.">
        <title>Comparative Genomics of Early-Diverging Mushroom-Forming Fungi Provides Insights into the Origins of Lignocellulose Decay Capabilities.</title>
        <authorList>
            <person name="Nagy L.G."/>
            <person name="Riley R."/>
            <person name="Tritt A."/>
            <person name="Adam C."/>
            <person name="Daum C."/>
            <person name="Floudas D."/>
            <person name="Sun H."/>
            <person name="Yadav J.S."/>
            <person name="Pangilinan J."/>
            <person name="Larsson K.H."/>
            <person name="Matsuura K."/>
            <person name="Barry K."/>
            <person name="Labutti K."/>
            <person name="Kuo R."/>
            <person name="Ohm R.A."/>
            <person name="Bhattacharya S.S."/>
            <person name="Shirouzu T."/>
            <person name="Yoshinaga Y."/>
            <person name="Martin F.M."/>
            <person name="Grigoriev I.V."/>
            <person name="Hibbett D.S."/>
        </authorList>
    </citation>
    <scope>NUCLEOTIDE SEQUENCE [LARGE SCALE GENOMIC DNA]</scope>
    <source>
        <strain evidence="2 3">93-53</strain>
    </source>
</reference>
<dbReference type="RefSeq" id="XP_040759625.1">
    <property type="nucleotide sequence ID" value="XM_040909905.1"/>
</dbReference>
<dbReference type="EMBL" id="KV427658">
    <property type="protein sequence ID" value="KZT01885.1"/>
    <property type="molecule type" value="Genomic_DNA"/>
</dbReference>
<dbReference type="InParanoid" id="A0A165BYL0"/>
<accession>A0A165BYL0</accession>
<evidence type="ECO:0000313" key="2">
    <source>
        <dbReference type="EMBL" id="KZT01885.1"/>
    </source>
</evidence>
<dbReference type="GeneID" id="63826934"/>
<keyword evidence="3" id="KW-1185">Reference proteome</keyword>
<feature type="region of interest" description="Disordered" evidence="1">
    <location>
        <begin position="1"/>
        <end position="101"/>
    </location>
</feature>
<organism evidence="2 3">
    <name type="scientific">Laetiporus sulphureus 93-53</name>
    <dbReference type="NCBI Taxonomy" id="1314785"/>
    <lineage>
        <taxon>Eukaryota</taxon>
        <taxon>Fungi</taxon>
        <taxon>Dikarya</taxon>
        <taxon>Basidiomycota</taxon>
        <taxon>Agaricomycotina</taxon>
        <taxon>Agaricomycetes</taxon>
        <taxon>Polyporales</taxon>
        <taxon>Laetiporus</taxon>
    </lineage>
</organism>
<sequence length="101" mass="11307">MNPFKVRTPPPSESRTLQSSTAITCSLDRRPRSRILPPKIKDQKPHKRIKPTSYASFHPPHSGPVLNPDHRSIPTSQGPHDGHGGDRDQRKSLDSGHCMEE</sequence>
<proteinExistence type="predicted"/>
<evidence type="ECO:0000313" key="3">
    <source>
        <dbReference type="Proteomes" id="UP000076871"/>
    </source>
</evidence>